<sequence length="191" mass="22005">MKLSFNDMLYAFSYALDCVEHEMLGVTTNHGKRVAYLCILMGKYLNLPESQLIDLGACAVLHDNALTEYIQSEYIKGINIYEEKQYFNKGTHCMMGERNLKKLPLCREAQNAIMYHHENADGSGPFGKTAEETPLFAQFIHMADQIDANWDLSMISEEKYEKLMQFIAENKSILFPKNVWTRFRGPSTIKK</sequence>
<keyword evidence="2" id="KW-1185">Reference proteome</keyword>
<dbReference type="KEGG" id="amic:Ami3637_13300"/>
<dbReference type="Gene3D" id="1.10.3210.10">
    <property type="entry name" value="Hypothetical protein af1432"/>
    <property type="match status" value="1"/>
</dbReference>
<dbReference type="EMBL" id="CP047591">
    <property type="protein sequence ID" value="QHI73222.1"/>
    <property type="molecule type" value="Genomic_DNA"/>
</dbReference>
<dbReference type="InterPro" id="IPR003607">
    <property type="entry name" value="HD/PDEase_dom"/>
</dbReference>
<accession>A0A6P1MGP5</accession>
<evidence type="ECO:0008006" key="3">
    <source>
        <dbReference type="Google" id="ProtNLM"/>
    </source>
</evidence>
<gene>
    <name evidence="1" type="ORF">Ami3637_13300</name>
</gene>
<dbReference type="RefSeq" id="WP_162362988.1">
    <property type="nucleotide sequence ID" value="NZ_CP047591.1"/>
</dbReference>
<name>A0A6P1MGP5_9FIRM</name>
<dbReference type="Pfam" id="PF13487">
    <property type="entry name" value="HD_5"/>
    <property type="match status" value="1"/>
</dbReference>
<dbReference type="SUPFAM" id="SSF109604">
    <property type="entry name" value="HD-domain/PDEase-like"/>
    <property type="match status" value="1"/>
</dbReference>
<dbReference type="Proteomes" id="UP000463883">
    <property type="component" value="Chromosome"/>
</dbReference>
<dbReference type="AlphaFoldDB" id="A0A6P1MGP5"/>
<evidence type="ECO:0000313" key="2">
    <source>
        <dbReference type="Proteomes" id="UP000463883"/>
    </source>
</evidence>
<dbReference type="PANTHER" id="PTHR43155:SF2">
    <property type="entry name" value="CYCLIC DI-GMP PHOSPHODIESTERASE PA4108"/>
    <property type="match status" value="1"/>
</dbReference>
<dbReference type="PANTHER" id="PTHR43155">
    <property type="entry name" value="CYCLIC DI-GMP PHOSPHODIESTERASE PA4108-RELATED"/>
    <property type="match status" value="1"/>
</dbReference>
<proteinExistence type="predicted"/>
<dbReference type="CDD" id="cd00077">
    <property type="entry name" value="HDc"/>
    <property type="match status" value="1"/>
</dbReference>
<protein>
    <recommendedName>
        <fullName evidence="3">HD domain-containing protein</fullName>
    </recommendedName>
</protein>
<reference evidence="1 2" key="1">
    <citation type="submission" date="2020-01" db="EMBL/GenBank/DDBJ databases">
        <title>Genomic analysis of Aminipila sp. CBA3637.</title>
        <authorList>
            <person name="Kim Y.B."/>
            <person name="Roh S.W."/>
        </authorList>
    </citation>
    <scope>NUCLEOTIDE SEQUENCE [LARGE SCALE GENOMIC DNA]</scope>
    <source>
        <strain evidence="1 2">CBA3637</strain>
    </source>
</reference>
<evidence type="ECO:0000313" key="1">
    <source>
        <dbReference type="EMBL" id="QHI73222.1"/>
    </source>
</evidence>
<organism evidence="1 2">
    <name type="scientific">Aminipila terrae</name>
    <dbReference type="NCBI Taxonomy" id="2697030"/>
    <lineage>
        <taxon>Bacteria</taxon>
        <taxon>Bacillati</taxon>
        <taxon>Bacillota</taxon>
        <taxon>Clostridia</taxon>
        <taxon>Peptostreptococcales</taxon>
        <taxon>Anaerovoracaceae</taxon>
        <taxon>Aminipila</taxon>
    </lineage>
</organism>